<evidence type="ECO:0000313" key="1">
    <source>
        <dbReference type="EMBL" id="CAG8831317.1"/>
    </source>
</evidence>
<reference evidence="1" key="1">
    <citation type="submission" date="2021-06" db="EMBL/GenBank/DDBJ databases">
        <authorList>
            <person name="Kallberg Y."/>
            <person name="Tangrot J."/>
            <person name="Rosling A."/>
        </authorList>
    </citation>
    <scope>NUCLEOTIDE SEQUENCE</scope>
    <source>
        <strain evidence="1">MA461A</strain>
    </source>
</reference>
<comment type="caution">
    <text evidence="1">The sequence shown here is derived from an EMBL/GenBank/DDBJ whole genome shotgun (WGS) entry which is preliminary data.</text>
</comment>
<organism evidence="1 2">
    <name type="scientific">Racocetra persica</name>
    <dbReference type="NCBI Taxonomy" id="160502"/>
    <lineage>
        <taxon>Eukaryota</taxon>
        <taxon>Fungi</taxon>
        <taxon>Fungi incertae sedis</taxon>
        <taxon>Mucoromycota</taxon>
        <taxon>Glomeromycotina</taxon>
        <taxon>Glomeromycetes</taxon>
        <taxon>Diversisporales</taxon>
        <taxon>Gigasporaceae</taxon>
        <taxon>Racocetra</taxon>
    </lineage>
</organism>
<accession>A0ACA9SBP9</accession>
<gene>
    <name evidence="1" type="ORF">RPERSI_LOCUS28101</name>
</gene>
<proteinExistence type="predicted"/>
<keyword evidence="2" id="KW-1185">Reference proteome</keyword>
<evidence type="ECO:0000313" key="2">
    <source>
        <dbReference type="Proteomes" id="UP000789920"/>
    </source>
</evidence>
<name>A0ACA9SBP9_9GLOM</name>
<dbReference type="Proteomes" id="UP000789920">
    <property type="component" value="Unassembled WGS sequence"/>
</dbReference>
<protein>
    <submittedName>
        <fullName evidence="1">13225_t:CDS:1</fullName>
    </submittedName>
</protein>
<feature type="non-terminal residue" evidence="1">
    <location>
        <position position="1"/>
    </location>
</feature>
<dbReference type="EMBL" id="CAJVQC010101150">
    <property type="protein sequence ID" value="CAG8831317.1"/>
    <property type="molecule type" value="Genomic_DNA"/>
</dbReference>
<sequence length="55" mass="6440">EFMEQTEEQTEHITYQGQVTTQMTAYIDQDKEISAETKSTEDGEIEEGYEFLEDL</sequence>